<proteinExistence type="predicted"/>
<evidence type="ECO:0000313" key="1">
    <source>
        <dbReference type="EMBL" id="RKD71301.1"/>
    </source>
</evidence>
<dbReference type="InterPro" id="IPR021866">
    <property type="entry name" value="SpoIIAA-like"/>
</dbReference>
<keyword evidence="2" id="KW-1185">Reference proteome</keyword>
<dbReference type="AlphaFoldDB" id="A0A419V054"/>
<gene>
    <name evidence="1" type="ORF">ATL39_2697</name>
</gene>
<sequence length="119" mass="13621">MYTLLYTEDPSTIAVEIEGTVTQEDAEQLDHHVEENFGSSSTFNVFVVFNEVDRTSLKEMVEGSTFNEKRRGQFDKFAILSDKTWLKFAAKAGGLMPGLSMKHFDKDETDKAWDWIQES</sequence>
<dbReference type="Pfam" id="PF11964">
    <property type="entry name" value="SpoIIAA-like"/>
    <property type="match status" value="1"/>
</dbReference>
<dbReference type="InterPro" id="IPR038396">
    <property type="entry name" value="SpoIIAA-like_sf"/>
</dbReference>
<comment type="caution">
    <text evidence="1">The sequence shown here is derived from an EMBL/GenBank/DDBJ whole genome shotgun (WGS) entry which is preliminary data.</text>
</comment>
<dbReference type="Gene3D" id="3.40.50.10600">
    <property type="entry name" value="SpoIIaa-like domains"/>
    <property type="match status" value="1"/>
</dbReference>
<dbReference type="OrthoDB" id="2389786at2"/>
<evidence type="ECO:0000313" key="2">
    <source>
        <dbReference type="Proteomes" id="UP000285120"/>
    </source>
</evidence>
<dbReference type="EMBL" id="RAPK01000010">
    <property type="protein sequence ID" value="RKD71301.1"/>
    <property type="molecule type" value="Genomic_DNA"/>
</dbReference>
<protein>
    <submittedName>
        <fullName evidence="1">SpoIIAA-like protein</fullName>
    </submittedName>
</protein>
<dbReference type="SUPFAM" id="SSF52091">
    <property type="entry name" value="SpoIIaa-like"/>
    <property type="match status" value="1"/>
</dbReference>
<dbReference type="Proteomes" id="UP000285120">
    <property type="component" value="Unassembled WGS sequence"/>
</dbReference>
<reference evidence="1 2" key="1">
    <citation type="submission" date="2018-09" db="EMBL/GenBank/DDBJ databases">
        <title>Genomic Encyclopedia of Archaeal and Bacterial Type Strains, Phase II (KMG-II): from individual species to whole genera.</title>
        <authorList>
            <person name="Goeker M."/>
        </authorList>
    </citation>
    <scope>NUCLEOTIDE SEQUENCE [LARGE SCALE GENOMIC DNA]</scope>
    <source>
        <strain evidence="1 2">DSM 17008</strain>
    </source>
</reference>
<dbReference type="InterPro" id="IPR036513">
    <property type="entry name" value="STAS_dom_sf"/>
</dbReference>
<dbReference type="RefSeq" id="WP_120193841.1">
    <property type="nucleotide sequence ID" value="NZ_RAPK01000010.1"/>
</dbReference>
<name>A0A419V054_9BACL</name>
<accession>A0A419V054</accession>
<organism evidence="1 2">
    <name type="scientific">Sinobaca qinghaiensis</name>
    <dbReference type="NCBI Taxonomy" id="342944"/>
    <lineage>
        <taxon>Bacteria</taxon>
        <taxon>Bacillati</taxon>
        <taxon>Bacillota</taxon>
        <taxon>Bacilli</taxon>
        <taxon>Bacillales</taxon>
        <taxon>Sporolactobacillaceae</taxon>
        <taxon>Sinobaca</taxon>
    </lineage>
</organism>